<evidence type="ECO:0000256" key="5">
    <source>
        <dbReference type="ARBA" id="ARBA00015162"/>
    </source>
</evidence>
<feature type="domain" description="Restriction of telomere capping protein 4 C-terminal" evidence="9">
    <location>
        <begin position="364"/>
        <end position="495"/>
    </location>
</feature>
<keyword evidence="7" id="KW-0539">Nucleus</keyword>
<evidence type="ECO:0000259" key="9">
    <source>
        <dbReference type="SMART" id="SM01312"/>
    </source>
</evidence>
<feature type="compositionally biased region" description="Basic and acidic residues" evidence="8">
    <location>
        <begin position="180"/>
        <end position="202"/>
    </location>
</feature>
<comment type="function">
    <text evidence="1">May be involved in a process influencing telomere capping.</text>
</comment>
<feature type="region of interest" description="Disordered" evidence="8">
    <location>
        <begin position="114"/>
        <end position="211"/>
    </location>
</feature>
<evidence type="ECO:0000256" key="1">
    <source>
        <dbReference type="ARBA" id="ARBA00002738"/>
    </source>
</evidence>
<dbReference type="OrthoDB" id="128308at2759"/>
<keyword evidence="6" id="KW-0963">Cytoplasm</keyword>
<feature type="compositionally biased region" description="Acidic residues" evidence="8">
    <location>
        <begin position="74"/>
        <end position="84"/>
    </location>
</feature>
<dbReference type="OMA" id="YYGPRGQ"/>
<comment type="subcellular location">
    <subcellularLocation>
        <location evidence="3">Cytoplasm</location>
    </subcellularLocation>
    <subcellularLocation>
        <location evidence="2">Nucleus</location>
    </subcellularLocation>
</comment>
<dbReference type="GO" id="GO:0005634">
    <property type="term" value="C:nucleus"/>
    <property type="evidence" value="ECO:0007669"/>
    <property type="project" value="UniProtKB-SubCell"/>
</dbReference>
<proteinExistence type="inferred from homology"/>
<name>A0A9Q8LDV5_PASFU</name>
<evidence type="ECO:0000256" key="3">
    <source>
        <dbReference type="ARBA" id="ARBA00004496"/>
    </source>
</evidence>
<evidence type="ECO:0000313" key="11">
    <source>
        <dbReference type="Proteomes" id="UP000756132"/>
    </source>
</evidence>
<dbReference type="Proteomes" id="UP000756132">
    <property type="component" value="Chromosome 3"/>
</dbReference>
<accession>A0A9Q8LDV5</accession>
<feature type="compositionally biased region" description="Acidic residues" evidence="8">
    <location>
        <begin position="495"/>
        <end position="512"/>
    </location>
</feature>
<dbReference type="Pfam" id="PF14474">
    <property type="entry name" value="RTC4"/>
    <property type="match status" value="1"/>
</dbReference>
<dbReference type="GeneID" id="71987980"/>
<evidence type="ECO:0000256" key="2">
    <source>
        <dbReference type="ARBA" id="ARBA00004123"/>
    </source>
</evidence>
<reference evidence="10" key="1">
    <citation type="submission" date="2021-12" db="EMBL/GenBank/DDBJ databases">
        <authorList>
            <person name="Zaccaron A."/>
            <person name="Stergiopoulos I."/>
        </authorList>
    </citation>
    <scope>NUCLEOTIDE SEQUENCE</scope>
    <source>
        <strain evidence="10">Race5_Kim</strain>
    </source>
</reference>
<comment type="similarity">
    <text evidence="4">Belongs to the RTC4 family.</text>
</comment>
<dbReference type="SMART" id="SM01312">
    <property type="entry name" value="RTC4"/>
    <property type="match status" value="1"/>
</dbReference>
<dbReference type="PANTHER" id="PTHR41391">
    <property type="entry name" value="RESTRICTION OF TELOMERE CAPPING PROTEIN 4"/>
    <property type="match status" value="1"/>
</dbReference>
<dbReference type="RefSeq" id="XP_047759940.1">
    <property type="nucleotide sequence ID" value="XM_047907250.1"/>
</dbReference>
<dbReference type="KEGG" id="ffu:CLAFUR5_08102"/>
<feature type="compositionally biased region" description="Basic and acidic residues" evidence="8">
    <location>
        <begin position="20"/>
        <end position="33"/>
    </location>
</feature>
<dbReference type="InterPro" id="IPR028094">
    <property type="entry name" value="RTC4_C"/>
</dbReference>
<protein>
    <recommendedName>
        <fullName evidence="5">Restriction of telomere capping protein 4</fullName>
    </recommendedName>
</protein>
<dbReference type="PANTHER" id="PTHR41391:SF1">
    <property type="entry name" value="RESTRICTION OF TELOMERE CAPPING PROTEIN 4"/>
    <property type="match status" value="1"/>
</dbReference>
<gene>
    <name evidence="10" type="ORF">CLAFUR5_08102</name>
</gene>
<dbReference type="EMBL" id="CP090165">
    <property type="protein sequence ID" value="UJO15574.1"/>
    <property type="molecule type" value="Genomic_DNA"/>
</dbReference>
<feature type="compositionally biased region" description="Low complexity" evidence="8">
    <location>
        <begin position="54"/>
        <end position="69"/>
    </location>
</feature>
<feature type="region of interest" description="Disordered" evidence="8">
    <location>
        <begin position="1"/>
        <end position="87"/>
    </location>
</feature>
<evidence type="ECO:0000256" key="8">
    <source>
        <dbReference type="SAM" id="MobiDB-lite"/>
    </source>
</evidence>
<dbReference type="InterPro" id="IPR039024">
    <property type="entry name" value="RTC4"/>
</dbReference>
<dbReference type="GO" id="GO:0005737">
    <property type="term" value="C:cytoplasm"/>
    <property type="evidence" value="ECO:0007669"/>
    <property type="project" value="UniProtKB-SubCell"/>
</dbReference>
<feature type="region of interest" description="Disordered" evidence="8">
    <location>
        <begin position="485"/>
        <end position="512"/>
    </location>
</feature>
<evidence type="ECO:0000256" key="7">
    <source>
        <dbReference type="ARBA" id="ARBA00023242"/>
    </source>
</evidence>
<sequence>MATRRQGLTRHAPALLRKVAGKEHASDENHEPELEALCQKPKVQRIDKVEKVYPSPATTASGSSSQAQAMENGSDAEPESDDDLPTFKVLADFKKPTVTSIEAVKDGELTKFRMPGALGKEQEKKGNASDDEFDNEPDWLASSQPKSKKRKVMPATNIHATAGGSRPGVKSVKVFGSAGQKREQRLKSDEAKKKLKEKEKSRFKTATGVSSPGEISPAVAFKLPQRNASELFTSSSADSPVRFATAGAERSDLDELESLSDLDEKAISTIEEGKQFLPPPKPYVSTHKCEHCEQDVEKLLYEEFLDTHHKSGKELDFKWQRRFCTHHKKSKAEALWKERGYPQTIDWRGLPRRMGKHDDFLRQILRDEQESVHRKALQRQLAPGRRSKNIGQMVMDKNVKAGTLVGYYGPRGQKAMVDHIIDNLSDDIREQAINDDIVMASGAQGGVSGFVQCVLVPHLAEMLIKEDLFLTHEWEAEVRDVIAESGELGELMNPETEDEIKEVDDDADDDEL</sequence>
<evidence type="ECO:0000313" key="10">
    <source>
        <dbReference type="EMBL" id="UJO15574.1"/>
    </source>
</evidence>
<dbReference type="AlphaFoldDB" id="A0A9Q8LDV5"/>
<organism evidence="10 11">
    <name type="scientific">Passalora fulva</name>
    <name type="common">Tomato leaf mold</name>
    <name type="synonym">Cladosporium fulvum</name>
    <dbReference type="NCBI Taxonomy" id="5499"/>
    <lineage>
        <taxon>Eukaryota</taxon>
        <taxon>Fungi</taxon>
        <taxon>Dikarya</taxon>
        <taxon>Ascomycota</taxon>
        <taxon>Pezizomycotina</taxon>
        <taxon>Dothideomycetes</taxon>
        <taxon>Dothideomycetidae</taxon>
        <taxon>Mycosphaerellales</taxon>
        <taxon>Mycosphaerellaceae</taxon>
        <taxon>Fulvia</taxon>
    </lineage>
</organism>
<keyword evidence="11" id="KW-1185">Reference proteome</keyword>
<reference evidence="10" key="2">
    <citation type="journal article" date="2022" name="Microb. Genom.">
        <title>A chromosome-scale genome assembly of the tomato pathogen Cladosporium fulvum reveals a compartmentalized genome architecture and the presence of a dispensable chromosome.</title>
        <authorList>
            <person name="Zaccaron A.Z."/>
            <person name="Chen L.H."/>
            <person name="Samaras A."/>
            <person name="Stergiopoulos I."/>
        </authorList>
    </citation>
    <scope>NUCLEOTIDE SEQUENCE</scope>
    <source>
        <strain evidence="10">Race5_Kim</strain>
    </source>
</reference>
<evidence type="ECO:0000256" key="6">
    <source>
        <dbReference type="ARBA" id="ARBA00022490"/>
    </source>
</evidence>
<evidence type="ECO:0000256" key="4">
    <source>
        <dbReference type="ARBA" id="ARBA00009461"/>
    </source>
</evidence>